<dbReference type="Gene3D" id="1.10.238.150">
    <property type="entry name" value="Formin, FH3 diaphanous domain"/>
    <property type="match status" value="1"/>
</dbReference>
<organism evidence="2">
    <name type="scientific">Tetraodon nigroviridis</name>
    <name type="common">Spotted green pufferfish</name>
    <name type="synonym">Chelonodon nigroviridis</name>
    <dbReference type="NCBI Taxonomy" id="99883"/>
    <lineage>
        <taxon>Eukaryota</taxon>
        <taxon>Metazoa</taxon>
        <taxon>Chordata</taxon>
        <taxon>Craniata</taxon>
        <taxon>Vertebrata</taxon>
        <taxon>Euteleostomi</taxon>
        <taxon>Actinopterygii</taxon>
        <taxon>Neopterygii</taxon>
        <taxon>Teleostei</taxon>
        <taxon>Neoteleostei</taxon>
        <taxon>Acanthomorphata</taxon>
        <taxon>Eupercaria</taxon>
        <taxon>Tetraodontiformes</taxon>
        <taxon>Tetradontoidea</taxon>
        <taxon>Tetraodontidae</taxon>
        <taxon>Tetraodon</taxon>
    </lineage>
</organism>
<dbReference type="AlphaFoldDB" id="Q4RAM1"/>
<dbReference type="EMBL" id="CAAE01023355">
    <property type="protein sequence ID" value="CAG14562.1"/>
    <property type="molecule type" value="Genomic_DNA"/>
</dbReference>
<feature type="domain" description="Formin FH3" evidence="1">
    <location>
        <begin position="15"/>
        <end position="49"/>
    </location>
</feature>
<feature type="non-terminal residue" evidence="2">
    <location>
        <position position="1"/>
    </location>
</feature>
<dbReference type="OrthoDB" id="1104827at2759"/>
<dbReference type="GO" id="GO:0003779">
    <property type="term" value="F:actin binding"/>
    <property type="evidence" value="ECO:0007669"/>
    <property type="project" value="InterPro"/>
</dbReference>
<dbReference type="InterPro" id="IPR016024">
    <property type="entry name" value="ARM-type_fold"/>
</dbReference>
<evidence type="ECO:0000313" key="2">
    <source>
        <dbReference type="EMBL" id="CAG14562.1"/>
    </source>
</evidence>
<name>Q4RAM1_TETNG</name>
<dbReference type="SUPFAM" id="SSF48371">
    <property type="entry name" value="ARM repeat"/>
    <property type="match status" value="1"/>
</dbReference>
<accession>Q4RAM1</accession>
<gene>
    <name evidence="2" type="ORF">GSTENG00037727001</name>
</gene>
<sequence length="53" mass="6216">SLFKIVPKTLTLCTDTWDVFNMVQSVVKDSPAEPYFLSILQHLLLIRNDYFVR</sequence>
<protein>
    <submittedName>
        <fullName evidence="2">Chromosome undetermined SCAF23355, whole genome shotgun sequence</fullName>
    </submittedName>
</protein>
<evidence type="ECO:0000259" key="1">
    <source>
        <dbReference type="Pfam" id="PF06367"/>
    </source>
</evidence>
<dbReference type="KEGG" id="tng:GSTEN00037727G001"/>
<proteinExistence type="predicted"/>
<dbReference type="InterPro" id="IPR010472">
    <property type="entry name" value="FH3_dom"/>
</dbReference>
<reference evidence="2" key="2">
    <citation type="submission" date="2004-02" db="EMBL/GenBank/DDBJ databases">
        <authorList>
            <consortium name="Genoscope"/>
            <consortium name="Whitehead Institute Centre for Genome Research"/>
        </authorList>
    </citation>
    <scope>NUCLEOTIDE SEQUENCE</scope>
</reference>
<dbReference type="Pfam" id="PF06367">
    <property type="entry name" value="Drf_FH3"/>
    <property type="match status" value="1"/>
</dbReference>
<reference evidence="2" key="1">
    <citation type="journal article" date="2004" name="Nature">
        <title>Genome duplication in the teleost fish Tetraodon nigroviridis reveals the early vertebrate proto-karyotype.</title>
        <authorList>
            <person name="Jaillon O."/>
            <person name="Aury J.-M."/>
            <person name="Brunet F."/>
            <person name="Petit J.-L."/>
            <person name="Stange-Thomann N."/>
            <person name="Mauceli E."/>
            <person name="Bouneau L."/>
            <person name="Fischer C."/>
            <person name="Ozouf-Costaz C."/>
            <person name="Bernot A."/>
            <person name="Nicaud S."/>
            <person name="Jaffe D."/>
            <person name="Fisher S."/>
            <person name="Lutfalla G."/>
            <person name="Dossat C."/>
            <person name="Segurens B."/>
            <person name="Dasilva C."/>
            <person name="Salanoubat M."/>
            <person name="Levy M."/>
            <person name="Boudet N."/>
            <person name="Castellano S."/>
            <person name="Anthouard V."/>
            <person name="Jubin C."/>
            <person name="Castelli V."/>
            <person name="Katinka M."/>
            <person name="Vacherie B."/>
            <person name="Biemont C."/>
            <person name="Skalli Z."/>
            <person name="Cattolico L."/>
            <person name="Poulain J."/>
            <person name="De Berardinis V."/>
            <person name="Cruaud C."/>
            <person name="Duprat S."/>
            <person name="Brottier P."/>
            <person name="Coutanceau J.-P."/>
            <person name="Gouzy J."/>
            <person name="Parra G."/>
            <person name="Lardier G."/>
            <person name="Chapple C."/>
            <person name="McKernan K.J."/>
            <person name="McEwan P."/>
            <person name="Bosak S."/>
            <person name="Kellis M."/>
            <person name="Volff J.-N."/>
            <person name="Guigo R."/>
            <person name="Zody M.C."/>
            <person name="Mesirov J."/>
            <person name="Lindblad-Toh K."/>
            <person name="Birren B."/>
            <person name="Nusbaum C."/>
            <person name="Kahn D."/>
            <person name="Robinson-Rechavi M."/>
            <person name="Laudet V."/>
            <person name="Schachter V."/>
            <person name="Quetier F."/>
            <person name="Saurin W."/>
            <person name="Scarpelli C."/>
            <person name="Wincker P."/>
            <person name="Lander E.S."/>
            <person name="Weissenbach J."/>
            <person name="Roest Crollius H."/>
        </authorList>
    </citation>
    <scope>NUCLEOTIDE SEQUENCE [LARGE SCALE GENOMIC DNA]</scope>
</reference>